<dbReference type="EMBL" id="MW030556">
    <property type="protein sequence ID" value="QPI16335.1"/>
    <property type="molecule type" value="Genomic_DNA"/>
</dbReference>
<reference evidence="1" key="1">
    <citation type="submission" date="2020-08" db="EMBL/GenBank/DDBJ databases">
        <title>Bridging the membrane lipid divide: bacteria of the FCB group superphylum have the potential to synthesize archaeal ether lipids.</title>
        <authorList>
            <person name="Villanueva L."/>
            <person name="von Meijenfeldt F.A.B."/>
            <person name="Westbye A.B."/>
            <person name="Yadav S."/>
            <person name="Hopmans E.C."/>
            <person name="Dutilh B.E."/>
            <person name="Sinninghe Damste J.S."/>
        </authorList>
    </citation>
    <scope>NUCLEOTIDE SEQUENCE</scope>
    <source>
        <strain evidence="1">NIOZ-UU157</strain>
    </source>
</reference>
<protein>
    <submittedName>
        <fullName evidence="1">Uncharacterized protein</fullName>
    </submittedName>
</protein>
<organism evidence="1">
    <name type="scientific">Virus NIOZ-UU157</name>
    <dbReference type="NCBI Taxonomy" id="2763269"/>
    <lineage>
        <taxon>Viruses</taxon>
    </lineage>
</organism>
<name>A0A7S9STU9_9VIRU</name>
<accession>A0A7S9STU9</accession>
<evidence type="ECO:0000313" key="1">
    <source>
        <dbReference type="EMBL" id="QPI16335.1"/>
    </source>
</evidence>
<proteinExistence type="predicted"/>
<gene>
    <name evidence="1" type="ORF">NIOZUU157_00225</name>
</gene>
<sequence length="122" mass="12411">MNRSSNPVKHYAQAVYDFTVDGGAATTITPAETSIIPDNAIITDVCIEQLLVAAGNAHTLVVNAGGVAITAATSIANRSVTVPYTTVLPKKATAASAITVTLSAIATQGKSVITVGYFMSGE</sequence>